<dbReference type="OrthoDB" id="3564761at2759"/>
<keyword evidence="3" id="KW-1185">Reference proteome</keyword>
<feature type="compositionally biased region" description="Low complexity" evidence="1">
    <location>
        <begin position="192"/>
        <end position="208"/>
    </location>
</feature>
<feature type="compositionally biased region" description="Low complexity" evidence="1">
    <location>
        <begin position="228"/>
        <end position="244"/>
    </location>
</feature>
<dbReference type="AlphaFoldDB" id="A0A1L7WP84"/>
<sequence>MNTPTPCPTCASRPFYPPLPLLGTTYGPFGLPPIPQLLQPLQPFPQPQLFYPPGLPHNIINLPYPTTPRLTAPQITPGPGSYGTPLPVPANTPQSPRWEFVGGRLTPVTHYAPASNGLPTVVFGAGGQVGLRAGHNPLYGYDFGGLPPGWSPQVAGWMPPIIPMQGAVPMQVPGMTFPMSFVPVVNQPAPTAAPAQAATRNAPTNPARPANPTPATAAPPQPAPNQPAQPAQPAQTPQPSQAATISPIIHSPDPSQTSTQAPSSKRPNRRVAFDLPFSTTSLESPPPSTTSASGSSTLIGLQSSAADAAGSAAAGRAESGDGFIIVN</sequence>
<evidence type="ECO:0000313" key="2">
    <source>
        <dbReference type="EMBL" id="CZR54580.1"/>
    </source>
</evidence>
<protein>
    <submittedName>
        <fullName evidence="2">Uncharacterized protein</fullName>
    </submittedName>
</protein>
<evidence type="ECO:0000313" key="3">
    <source>
        <dbReference type="Proteomes" id="UP000184330"/>
    </source>
</evidence>
<feature type="compositionally biased region" description="Pro residues" evidence="1">
    <location>
        <begin position="209"/>
        <end position="227"/>
    </location>
</feature>
<dbReference type="Proteomes" id="UP000184330">
    <property type="component" value="Unassembled WGS sequence"/>
</dbReference>
<organism evidence="2 3">
    <name type="scientific">Phialocephala subalpina</name>
    <dbReference type="NCBI Taxonomy" id="576137"/>
    <lineage>
        <taxon>Eukaryota</taxon>
        <taxon>Fungi</taxon>
        <taxon>Dikarya</taxon>
        <taxon>Ascomycota</taxon>
        <taxon>Pezizomycotina</taxon>
        <taxon>Leotiomycetes</taxon>
        <taxon>Helotiales</taxon>
        <taxon>Mollisiaceae</taxon>
        <taxon>Phialocephala</taxon>
        <taxon>Phialocephala fortinii species complex</taxon>
    </lineage>
</organism>
<proteinExistence type="predicted"/>
<reference evidence="2 3" key="1">
    <citation type="submission" date="2016-03" db="EMBL/GenBank/DDBJ databases">
        <authorList>
            <person name="Ploux O."/>
        </authorList>
    </citation>
    <scope>NUCLEOTIDE SEQUENCE [LARGE SCALE GENOMIC DNA]</scope>
    <source>
        <strain evidence="2 3">UAMH 11012</strain>
    </source>
</reference>
<dbReference type="STRING" id="576137.A0A1L7WP84"/>
<dbReference type="EMBL" id="FJOG01000005">
    <property type="protein sequence ID" value="CZR54580.1"/>
    <property type="molecule type" value="Genomic_DNA"/>
</dbReference>
<feature type="compositionally biased region" description="Polar residues" evidence="1">
    <location>
        <begin position="253"/>
        <end position="265"/>
    </location>
</feature>
<feature type="region of interest" description="Disordered" evidence="1">
    <location>
        <begin position="277"/>
        <end position="296"/>
    </location>
</feature>
<feature type="region of interest" description="Disordered" evidence="1">
    <location>
        <begin position="192"/>
        <end position="269"/>
    </location>
</feature>
<gene>
    <name evidence="2" type="ORF">PAC_04464</name>
</gene>
<accession>A0A1L7WP84</accession>
<evidence type="ECO:0000256" key="1">
    <source>
        <dbReference type="SAM" id="MobiDB-lite"/>
    </source>
</evidence>
<name>A0A1L7WP84_9HELO</name>
<feature type="region of interest" description="Disordered" evidence="1">
    <location>
        <begin position="304"/>
        <end position="327"/>
    </location>
</feature>